<dbReference type="Pfam" id="PF04519">
    <property type="entry name" value="Bactofilin"/>
    <property type="match status" value="1"/>
</dbReference>
<dbReference type="EMBL" id="JACRTD010000012">
    <property type="protein sequence ID" value="MBC8586456.1"/>
    <property type="molecule type" value="Genomic_DNA"/>
</dbReference>
<dbReference type="PANTHER" id="PTHR35024">
    <property type="entry name" value="HYPOTHETICAL CYTOSOLIC PROTEIN"/>
    <property type="match status" value="1"/>
</dbReference>
<keyword evidence="3" id="KW-1185">Reference proteome</keyword>
<organism evidence="2 3">
    <name type="scientific">Youxingia wuxianensis</name>
    <dbReference type="NCBI Taxonomy" id="2763678"/>
    <lineage>
        <taxon>Bacteria</taxon>
        <taxon>Bacillati</taxon>
        <taxon>Bacillota</taxon>
        <taxon>Clostridia</taxon>
        <taxon>Eubacteriales</taxon>
        <taxon>Oscillospiraceae</taxon>
        <taxon>Youxingia</taxon>
    </lineage>
</organism>
<dbReference type="Proteomes" id="UP000623678">
    <property type="component" value="Unassembled WGS sequence"/>
</dbReference>
<dbReference type="InterPro" id="IPR007607">
    <property type="entry name" value="BacA/B"/>
</dbReference>
<evidence type="ECO:0000313" key="3">
    <source>
        <dbReference type="Proteomes" id="UP000623678"/>
    </source>
</evidence>
<evidence type="ECO:0000313" key="2">
    <source>
        <dbReference type="EMBL" id="MBC8586456.1"/>
    </source>
</evidence>
<comment type="similarity">
    <text evidence="1">Belongs to the bactofilin family.</text>
</comment>
<name>A0A926IIK6_9FIRM</name>
<sequence length="141" mass="14832">MQGEIIAPGDVHIFGRVKGNIQAKGNLTVAGKIPGNVQAGDIDLIQCQRKGNLFAGGFVHMDEGTLLIGDLDVGSITLGGKVRGNVVSRGKIYLRESAMIIGNITGSNIAIDPGANLMGEIMITSNPNSDNLDIPQDMEEF</sequence>
<dbReference type="PANTHER" id="PTHR35024:SF4">
    <property type="entry name" value="POLYMER-FORMING CYTOSKELETAL PROTEIN"/>
    <property type="match status" value="1"/>
</dbReference>
<proteinExistence type="inferred from homology"/>
<gene>
    <name evidence="2" type="ORF">H8705_12775</name>
</gene>
<evidence type="ECO:0000256" key="1">
    <source>
        <dbReference type="ARBA" id="ARBA00044755"/>
    </source>
</evidence>
<dbReference type="AlphaFoldDB" id="A0A926IIK6"/>
<comment type="caution">
    <text evidence="2">The sequence shown here is derived from an EMBL/GenBank/DDBJ whole genome shotgun (WGS) entry which is preliminary data.</text>
</comment>
<protein>
    <submittedName>
        <fullName evidence="2">Polymer-forming cytoskeletal protein</fullName>
    </submittedName>
</protein>
<reference evidence="2" key="1">
    <citation type="submission" date="2020-08" db="EMBL/GenBank/DDBJ databases">
        <title>Genome public.</title>
        <authorList>
            <person name="Liu C."/>
            <person name="Sun Q."/>
        </authorList>
    </citation>
    <scope>NUCLEOTIDE SEQUENCE</scope>
    <source>
        <strain evidence="2">NSJ-64</strain>
    </source>
</reference>
<accession>A0A926IIK6</accession>